<evidence type="ECO:0000256" key="1">
    <source>
        <dbReference type="ARBA" id="ARBA00023015"/>
    </source>
</evidence>
<dbReference type="InterPro" id="IPR013324">
    <property type="entry name" value="RNA_pol_sigma_r3/r4-like"/>
</dbReference>
<comment type="caution">
    <text evidence="3">The sequence shown here is derived from an EMBL/GenBank/DDBJ whole genome shotgun (WGS) entry which is preliminary data.</text>
</comment>
<dbReference type="RefSeq" id="WP_054022892.1">
    <property type="nucleotide sequence ID" value="NZ_BBYR01000178.1"/>
</dbReference>
<sequence length="66" mass="7361">MKPEQFEALVKLARLRETADSVRLVLVDGLSQVEAGERTGRSKQAVYKAVTQARRTMELAQQLCKG</sequence>
<reference evidence="4" key="1">
    <citation type="submission" date="2015-07" db="EMBL/GenBank/DDBJ databases">
        <title>Discovery of a poly(ethylene terephthalate assimilation.</title>
        <authorList>
            <person name="Yoshida S."/>
            <person name="Hiraga K."/>
            <person name="Takehana T."/>
            <person name="Taniguchi I."/>
            <person name="Yamaji H."/>
            <person name="Maeda Y."/>
            <person name="Toyohara K."/>
            <person name="Miyamoto K."/>
            <person name="Kimura Y."/>
            <person name="Oda K."/>
        </authorList>
    </citation>
    <scope>NUCLEOTIDE SEQUENCE [LARGE SCALE GENOMIC DNA]</scope>
    <source>
        <strain evidence="4">NBRC 110686 / TISTR 2288 / 201-F6</strain>
    </source>
</reference>
<dbReference type="OrthoDB" id="9026703at2"/>
<dbReference type="InterPro" id="IPR053721">
    <property type="entry name" value="Fimbrial_Adhesin_Reg"/>
</dbReference>
<dbReference type="Gene3D" id="1.10.10.2690">
    <property type="match status" value="1"/>
</dbReference>
<protein>
    <submittedName>
        <fullName evidence="3">Uncharacterized protein</fullName>
    </submittedName>
</protein>
<dbReference type="Proteomes" id="UP000037660">
    <property type="component" value="Unassembled WGS sequence"/>
</dbReference>
<evidence type="ECO:0000256" key="2">
    <source>
        <dbReference type="ARBA" id="ARBA00023163"/>
    </source>
</evidence>
<evidence type="ECO:0000313" key="3">
    <source>
        <dbReference type="EMBL" id="GAP39069.1"/>
    </source>
</evidence>
<keyword evidence="4" id="KW-1185">Reference proteome</keyword>
<organism evidence="3 4">
    <name type="scientific">Piscinibacter sakaiensis</name>
    <name type="common">Ideonella sakaiensis</name>
    <dbReference type="NCBI Taxonomy" id="1547922"/>
    <lineage>
        <taxon>Bacteria</taxon>
        <taxon>Pseudomonadati</taxon>
        <taxon>Pseudomonadota</taxon>
        <taxon>Betaproteobacteria</taxon>
        <taxon>Burkholderiales</taxon>
        <taxon>Sphaerotilaceae</taxon>
        <taxon>Piscinibacter</taxon>
    </lineage>
</organism>
<dbReference type="EMBL" id="BBYR01000178">
    <property type="protein sequence ID" value="GAP39069.1"/>
    <property type="molecule type" value="Genomic_DNA"/>
</dbReference>
<reference evidence="3 4" key="2">
    <citation type="journal article" date="2016" name="Science">
        <title>A bacterium that degrades and assimilates poly(ethylene terephthalate).</title>
        <authorList>
            <person name="Yoshida S."/>
            <person name="Hiraga K."/>
            <person name="Takehana T."/>
            <person name="Taniguchi I."/>
            <person name="Yamaji H."/>
            <person name="Maeda Y."/>
            <person name="Toyohara K."/>
            <person name="Miyamoto K."/>
            <person name="Kimura Y."/>
            <person name="Oda K."/>
        </authorList>
    </citation>
    <scope>NUCLEOTIDE SEQUENCE [LARGE SCALE GENOMIC DNA]</scope>
    <source>
        <strain evidence="4">NBRC 110686 / TISTR 2288 / 201-F6</strain>
    </source>
</reference>
<name>A0A0K8P963_PISS1</name>
<keyword evidence="2" id="KW-0804">Transcription</keyword>
<dbReference type="SUPFAM" id="SSF88659">
    <property type="entry name" value="Sigma3 and sigma4 domains of RNA polymerase sigma factors"/>
    <property type="match status" value="1"/>
</dbReference>
<evidence type="ECO:0000313" key="4">
    <source>
        <dbReference type="Proteomes" id="UP000037660"/>
    </source>
</evidence>
<proteinExistence type="predicted"/>
<accession>A0A0K8P963</accession>
<keyword evidence="1" id="KW-0805">Transcription regulation</keyword>
<dbReference type="AlphaFoldDB" id="A0A0K8P963"/>
<gene>
    <name evidence="3" type="ORF">ISF6_0934</name>
</gene>